<comment type="subunit">
    <text evidence="8">Homodimer.</text>
</comment>
<comment type="catalytic activity">
    <reaction evidence="7 8">
        <text>(R)-pantoate + beta-alanine + ATP = (R)-pantothenate + AMP + diphosphate + H(+)</text>
        <dbReference type="Rhea" id="RHEA:10912"/>
        <dbReference type="ChEBI" id="CHEBI:15378"/>
        <dbReference type="ChEBI" id="CHEBI:15980"/>
        <dbReference type="ChEBI" id="CHEBI:29032"/>
        <dbReference type="ChEBI" id="CHEBI:30616"/>
        <dbReference type="ChEBI" id="CHEBI:33019"/>
        <dbReference type="ChEBI" id="CHEBI:57966"/>
        <dbReference type="ChEBI" id="CHEBI:456215"/>
        <dbReference type="EC" id="6.3.2.1"/>
    </reaction>
</comment>
<comment type="pathway">
    <text evidence="1 8">Cofactor biosynthesis; (R)-pantothenate biosynthesis; (R)-pantothenate from (R)-pantoate and beta-alanine: step 1/1.</text>
</comment>
<dbReference type="EC" id="6.3.2.1" evidence="8"/>
<comment type="subcellular location">
    <subcellularLocation>
        <location evidence="8">Cytoplasm</location>
    </subcellularLocation>
</comment>
<evidence type="ECO:0000313" key="10">
    <source>
        <dbReference type="EMBL" id="TWT63624.1"/>
    </source>
</evidence>
<comment type="similarity">
    <text evidence="2 8">Belongs to the pantothenate synthetase family.</text>
</comment>
<dbReference type="UniPathway" id="UPA00028">
    <property type="reaction ID" value="UER00005"/>
</dbReference>
<feature type="binding site" evidence="8">
    <location>
        <begin position="147"/>
        <end position="150"/>
    </location>
    <ligand>
        <name>ATP</name>
        <dbReference type="ChEBI" id="CHEBI:30616"/>
    </ligand>
</feature>
<evidence type="ECO:0000256" key="6">
    <source>
        <dbReference type="ARBA" id="ARBA00022840"/>
    </source>
</evidence>
<evidence type="ECO:0000256" key="9">
    <source>
        <dbReference type="SAM" id="Coils"/>
    </source>
</evidence>
<feature type="binding site" evidence="8">
    <location>
        <position position="61"/>
    </location>
    <ligand>
        <name>beta-alanine</name>
        <dbReference type="ChEBI" id="CHEBI:57966"/>
    </ligand>
</feature>
<evidence type="ECO:0000256" key="2">
    <source>
        <dbReference type="ARBA" id="ARBA00009256"/>
    </source>
</evidence>
<dbReference type="InterPro" id="IPR014729">
    <property type="entry name" value="Rossmann-like_a/b/a_fold"/>
</dbReference>
<keyword evidence="9" id="KW-0175">Coiled coil</keyword>
<evidence type="ECO:0000256" key="7">
    <source>
        <dbReference type="ARBA" id="ARBA00048258"/>
    </source>
</evidence>
<gene>
    <name evidence="8 10" type="primary">panC</name>
    <name evidence="10" type="ORF">Pan54_43780</name>
</gene>
<dbReference type="GO" id="GO:0004592">
    <property type="term" value="F:pantoate-beta-alanine ligase activity"/>
    <property type="evidence" value="ECO:0007669"/>
    <property type="project" value="UniProtKB-UniRule"/>
</dbReference>
<dbReference type="PANTHER" id="PTHR21299:SF1">
    <property type="entry name" value="PANTOATE--BETA-ALANINE LIGASE"/>
    <property type="match status" value="1"/>
</dbReference>
<feature type="binding site" evidence="8">
    <location>
        <position position="153"/>
    </location>
    <ligand>
        <name>(R)-pantoate</name>
        <dbReference type="ChEBI" id="CHEBI:15980"/>
    </ligand>
</feature>
<dbReference type="SUPFAM" id="SSF52374">
    <property type="entry name" value="Nucleotidylyl transferase"/>
    <property type="match status" value="1"/>
</dbReference>
<accession>A0A5C5XL89</accession>
<dbReference type="Pfam" id="PF02569">
    <property type="entry name" value="Pantoate_ligase"/>
    <property type="match status" value="1"/>
</dbReference>
<feature type="binding site" evidence="8">
    <location>
        <begin position="184"/>
        <end position="187"/>
    </location>
    <ligand>
        <name>ATP</name>
        <dbReference type="ChEBI" id="CHEBI:30616"/>
    </ligand>
</feature>
<feature type="binding site" evidence="8">
    <location>
        <begin position="30"/>
        <end position="37"/>
    </location>
    <ligand>
        <name>ATP</name>
        <dbReference type="ChEBI" id="CHEBI:30616"/>
    </ligand>
</feature>
<name>A0A5C5XL89_9PLAN</name>
<evidence type="ECO:0000256" key="4">
    <source>
        <dbReference type="ARBA" id="ARBA00022655"/>
    </source>
</evidence>
<feature type="active site" description="Proton donor" evidence="8">
    <location>
        <position position="37"/>
    </location>
</feature>
<evidence type="ECO:0000256" key="5">
    <source>
        <dbReference type="ARBA" id="ARBA00022741"/>
    </source>
</evidence>
<protein>
    <recommendedName>
        <fullName evidence="8">Pantothenate synthetase</fullName>
        <shortName evidence="8">PS</shortName>
        <ecNumber evidence="8">6.3.2.1</ecNumber>
    </recommendedName>
    <alternativeName>
        <fullName evidence="8">Pantoate--beta-alanine ligase</fullName>
    </alternativeName>
    <alternativeName>
        <fullName evidence="8">Pantoate-activating enzyme</fullName>
    </alternativeName>
</protein>
<dbReference type="RefSeq" id="WP_146505361.1">
    <property type="nucleotide sequence ID" value="NZ_SJPG01000001.1"/>
</dbReference>
<proteinExistence type="inferred from homology"/>
<dbReference type="AlphaFoldDB" id="A0A5C5XL89"/>
<dbReference type="NCBIfam" id="TIGR00125">
    <property type="entry name" value="cyt_tran_rel"/>
    <property type="match status" value="1"/>
</dbReference>
<dbReference type="FunFam" id="3.40.50.620:FF:000013">
    <property type="entry name" value="Pantothenate synthetase"/>
    <property type="match status" value="1"/>
</dbReference>
<dbReference type="FunFam" id="3.30.1300.10:FF:000001">
    <property type="entry name" value="Pantothenate synthetase"/>
    <property type="match status" value="1"/>
</dbReference>
<dbReference type="Gene3D" id="3.40.50.620">
    <property type="entry name" value="HUPs"/>
    <property type="match status" value="1"/>
</dbReference>
<keyword evidence="4 8" id="KW-0566">Pantothenate biosynthesis</keyword>
<dbReference type="GO" id="GO:0005524">
    <property type="term" value="F:ATP binding"/>
    <property type="evidence" value="ECO:0007669"/>
    <property type="project" value="UniProtKB-KW"/>
</dbReference>
<feature type="binding site" evidence="8">
    <location>
        <position position="61"/>
    </location>
    <ligand>
        <name>(R)-pantoate</name>
        <dbReference type="ChEBI" id="CHEBI:15980"/>
    </ligand>
</feature>
<keyword evidence="8" id="KW-0963">Cytoplasm</keyword>
<feature type="binding site" evidence="8">
    <location>
        <position position="176"/>
    </location>
    <ligand>
        <name>ATP</name>
        <dbReference type="ChEBI" id="CHEBI:30616"/>
    </ligand>
</feature>
<keyword evidence="5 8" id="KW-0547">Nucleotide-binding</keyword>
<dbReference type="InterPro" id="IPR042176">
    <property type="entry name" value="Pantoate_ligase_C"/>
</dbReference>
<comment type="function">
    <text evidence="8">Catalyzes the condensation of pantoate with beta-alanine in an ATP-dependent reaction via a pantoyl-adenylate intermediate.</text>
</comment>
<keyword evidence="3 8" id="KW-0436">Ligase</keyword>
<dbReference type="EMBL" id="SJPG01000001">
    <property type="protein sequence ID" value="TWT63624.1"/>
    <property type="molecule type" value="Genomic_DNA"/>
</dbReference>
<evidence type="ECO:0000256" key="3">
    <source>
        <dbReference type="ARBA" id="ARBA00022598"/>
    </source>
</evidence>
<dbReference type="NCBIfam" id="TIGR00018">
    <property type="entry name" value="panC"/>
    <property type="match status" value="1"/>
</dbReference>
<dbReference type="HAMAP" id="MF_00158">
    <property type="entry name" value="PanC"/>
    <property type="match status" value="1"/>
</dbReference>
<reference evidence="10 11" key="1">
    <citation type="submission" date="2019-02" db="EMBL/GenBank/DDBJ databases">
        <title>Deep-cultivation of Planctomycetes and their phenomic and genomic characterization uncovers novel biology.</title>
        <authorList>
            <person name="Wiegand S."/>
            <person name="Jogler M."/>
            <person name="Boedeker C."/>
            <person name="Pinto D."/>
            <person name="Vollmers J."/>
            <person name="Rivas-Marin E."/>
            <person name="Kohn T."/>
            <person name="Peeters S.H."/>
            <person name="Heuer A."/>
            <person name="Rast P."/>
            <person name="Oberbeckmann S."/>
            <person name="Bunk B."/>
            <person name="Jeske O."/>
            <person name="Meyerdierks A."/>
            <person name="Storesund J.E."/>
            <person name="Kallscheuer N."/>
            <person name="Luecker S."/>
            <person name="Lage O.M."/>
            <person name="Pohl T."/>
            <person name="Merkel B.J."/>
            <person name="Hornburger P."/>
            <person name="Mueller R.-W."/>
            <person name="Bruemmer F."/>
            <person name="Labrenz M."/>
            <person name="Spormann A.M."/>
            <person name="Op Den Camp H."/>
            <person name="Overmann J."/>
            <person name="Amann R."/>
            <person name="Jetten M.S.M."/>
            <person name="Mascher T."/>
            <person name="Medema M.H."/>
            <person name="Devos D.P."/>
            <person name="Kaster A.-K."/>
            <person name="Ovreas L."/>
            <person name="Rohde M."/>
            <person name="Galperin M.Y."/>
            <person name="Jogler C."/>
        </authorList>
    </citation>
    <scope>NUCLEOTIDE SEQUENCE [LARGE SCALE GENOMIC DNA]</scope>
    <source>
        <strain evidence="10 11">Pan54</strain>
    </source>
</reference>
<dbReference type="CDD" id="cd00560">
    <property type="entry name" value="PanC"/>
    <property type="match status" value="1"/>
</dbReference>
<dbReference type="InterPro" id="IPR004821">
    <property type="entry name" value="Cyt_trans-like"/>
</dbReference>
<organism evidence="10 11">
    <name type="scientific">Rubinisphaera italica</name>
    <dbReference type="NCBI Taxonomy" id="2527969"/>
    <lineage>
        <taxon>Bacteria</taxon>
        <taxon>Pseudomonadati</taxon>
        <taxon>Planctomycetota</taxon>
        <taxon>Planctomycetia</taxon>
        <taxon>Planctomycetales</taxon>
        <taxon>Planctomycetaceae</taxon>
        <taxon>Rubinisphaera</taxon>
    </lineage>
</organism>
<dbReference type="InterPro" id="IPR003721">
    <property type="entry name" value="Pantoate_ligase"/>
</dbReference>
<comment type="miscellaneous">
    <text evidence="8">The reaction proceeds by a bi uni uni bi ping pong mechanism.</text>
</comment>
<keyword evidence="11" id="KW-1185">Reference proteome</keyword>
<keyword evidence="6 8" id="KW-0067">ATP-binding</keyword>
<dbReference type="Proteomes" id="UP000316095">
    <property type="component" value="Unassembled WGS sequence"/>
</dbReference>
<sequence>MQNVTTISEVRQILHEVRRSGKSIGCVPTMGALHEGHLSLIEVAVEQSDFVVVTIFVNPTQFAPHEDLSKYPRPLERDLKLCTEAGASLVFHPSAEEMYAKDSQISVTVGSLADCWEGASRPDHFDGVATVVTKLFNVVQPDLAFFGAKDYQQQSIIRAMCRDLDIPVKIVTCPTIREESGLALSSRNVYLSDQEREIAVHISQALLRARERYADAEWSLEQLRKTLRQELNETGGLELDYATIVDPTTLEEVLEKQNTMVALIAARVGTTRLIDNMELSLKS</sequence>
<dbReference type="GO" id="GO:0005829">
    <property type="term" value="C:cytosol"/>
    <property type="evidence" value="ECO:0007669"/>
    <property type="project" value="TreeGrafter"/>
</dbReference>
<dbReference type="PANTHER" id="PTHR21299">
    <property type="entry name" value="CYTIDYLATE KINASE/PANTOATE-BETA-ALANINE LIGASE"/>
    <property type="match status" value="1"/>
</dbReference>
<evidence type="ECO:0000256" key="1">
    <source>
        <dbReference type="ARBA" id="ARBA00004990"/>
    </source>
</evidence>
<feature type="coiled-coil region" evidence="9">
    <location>
        <begin position="206"/>
        <end position="233"/>
    </location>
</feature>
<evidence type="ECO:0000313" key="11">
    <source>
        <dbReference type="Proteomes" id="UP000316095"/>
    </source>
</evidence>
<dbReference type="OrthoDB" id="9773087at2"/>
<comment type="caution">
    <text evidence="10">The sequence shown here is derived from an EMBL/GenBank/DDBJ whole genome shotgun (WGS) entry which is preliminary data.</text>
</comment>
<dbReference type="GO" id="GO:0015940">
    <property type="term" value="P:pantothenate biosynthetic process"/>
    <property type="evidence" value="ECO:0007669"/>
    <property type="project" value="UniProtKB-UniRule"/>
</dbReference>
<dbReference type="Gene3D" id="3.30.1300.10">
    <property type="entry name" value="Pantoate-beta-alanine ligase, C-terminal domain"/>
    <property type="match status" value="1"/>
</dbReference>
<evidence type="ECO:0000256" key="8">
    <source>
        <dbReference type="HAMAP-Rule" id="MF_00158"/>
    </source>
</evidence>